<evidence type="ECO:0000256" key="1">
    <source>
        <dbReference type="SAM" id="MobiDB-lite"/>
    </source>
</evidence>
<name>A0AAU1HWY6_9ACTN</name>
<dbReference type="EMBL" id="CP108140">
    <property type="protein sequence ID" value="WTP86163.1"/>
    <property type="molecule type" value="Genomic_DNA"/>
</dbReference>
<accession>A0AAU1HWY6</accession>
<organism evidence="2">
    <name type="scientific">Streptomyces sp. NBC_00180</name>
    <dbReference type="NCBI Taxonomy" id="2903632"/>
    <lineage>
        <taxon>Bacteria</taxon>
        <taxon>Bacillati</taxon>
        <taxon>Actinomycetota</taxon>
        <taxon>Actinomycetes</taxon>
        <taxon>Kitasatosporales</taxon>
        <taxon>Streptomycetaceae</taxon>
        <taxon>Streptomyces</taxon>
    </lineage>
</organism>
<reference evidence="2" key="1">
    <citation type="submission" date="2022-10" db="EMBL/GenBank/DDBJ databases">
        <title>The complete genomes of actinobacterial strains from the NBC collection.</title>
        <authorList>
            <person name="Joergensen T.S."/>
            <person name="Alvarez Arevalo M."/>
            <person name="Sterndorff E.B."/>
            <person name="Faurdal D."/>
            <person name="Vuksanovic O."/>
            <person name="Mourched A.-S."/>
            <person name="Charusanti P."/>
            <person name="Shaw S."/>
            <person name="Blin K."/>
            <person name="Weber T."/>
        </authorList>
    </citation>
    <scope>NUCLEOTIDE SEQUENCE</scope>
    <source>
        <strain evidence="2">NBC 00180</strain>
    </source>
</reference>
<dbReference type="AlphaFoldDB" id="A0AAU1HWY6"/>
<feature type="region of interest" description="Disordered" evidence="1">
    <location>
        <begin position="30"/>
        <end position="49"/>
    </location>
</feature>
<evidence type="ECO:0000313" key="2">
    <source>
        <dbReference type="EMBL" id="WTP86163.1"/>
    </source>
</evidence>
<protein>
    <submittedName>
        <fullName evidence="2">Uncharacterized protein</fullName>
    </submittedName>
</protein>
<feature type="compositionally biased region" description="Polar residues" evidence="1">
    <location>
        <begin position="33"/>
        <end position="49"/>
    </location>
</feature>
<sequence length="49" mass="5344">MAKIFGFSDDDFAPLPDDVEVYSRVTLSGGESLETTNGPITNRYETTAD</sequence>
<gene>
    <name evidence="2" type="ORF">OG477_12620</name>
</gene>
<proteinExistence type="predicted"/>